<evidence type="ECO:0000313" key="2">
    <source>
        <dbReference type="Proteomes" id="UP000054538"/>
    </source>
</evidence>
<sequence length="240" mass="27146">MSTQHLTISCPDLSQSILHMGLYYLGFQIESAVSHLIHQPDKYQPDNWQWLLDREFQLLHVMQQIHATCPTTAIPAPASQGIYHISHKNLQMALWAFYMWNCTMSTNIPTFLHNWDPMLVENLQGKWWDNNAEDTADNIPMVPLSPQPLPQNPIDVQSMPTCAVQSMLGNEPQAIPGNIIQFVPSTDVQSMWADNSMPADDHLSTWADKLQSMPTNPSLIQASSFPICSVLRPAGLTFHW</sequence>
<evidence type="ECO:0000313" key="1">
    <source>
        <dbReference type="EMBL" id="KIK92858.1"/>
    </source>
</evidence>
<dbReference type="Proteomes" id="UP000054538">
    <property type="component" value="Unassembled WGS sequence"/>
</dbReference>
<dbReference type="InParanoid" id="A0A0D0DMI8"/>
<dbReference type="AlphaFoldDB" id="A0A0D0DMI8"/>
<protein>
    <submittedName>
        <fullName evidence="1">Uncharacterized protein</fullName>
    </submittedName>
</protein>
<keyword evidence="2" id="KW-1185">Reference proteome</keyword>
<gene>
    <name evidence="1" type="ORF">PAXRUDRAFT_146422</name>
</gene>
<dbReference type="HOGENOM" id="CLU_1156717_0_0_1"/>
<dbReference type="EMBL" id="KN825237">
    <property type="protein sequence ID" value="KIK92858.1"/>
    <property type="molecule type" value="Genomic_DNA"/>
</dbReference>
<name>A0A0D0DMI8_9AGAM</name>
<proteinExistence type="predicted"/>
<reference evidence="1 2" key="1">
    <citation type="submission" date="2014-04" db="EMBL/GenBank/DDBJ databases">
        <authorList>
            <consortium name="DOE Joint Genome Institute"/>
            <person name="Kuo A."/>
            <person name="Kohler A."/>
            <person name="Jargeat P."/>
            <person name="Nagy L.G."/>
            <person name="Floudas D."/>
            <person name="Copeland A."/>
            <person name="Barry K.W."/>
            <person name="Cichocki N."/>
            <person name="Veneault-Fourrey C."/>
            <person name="LaButti K."/>
            <person name="Lindquist E.A."/>
            <person name="Lipzen A."/>
            <person name="Lundell T."/>
            <person name="Morin E."/>
            <person name="Murat C."/>
            <person name="Sun H."/>
            <person name="Tunlid A."/>
            <person name="Henrissat B."/>
            <person name="Grigoriev I.V."/>
            <person name="Hibbett D.S."/>
            <person name="Martin F."/>
            <person name="Nordberg H.P."/>
            <person name="Cantor M.N."/>
            <person name="Hua S.X."/>
        </authorList>
    </citation>
    <scope>NUCLEOTIDE SEQUENCE [LARGE SCALE GENOMIC DNA]</scope>
    <source>
        <strain evidence="1 2">Ve08.2h10</strain>
    </source>
</reference>
<accession>A0A0D0DMI8</accession>
<organism evidence="1 2">
    <name type="scientific">Paxillus rubicundulus Ve08.2h10</name>
    <dbReference type="NCBI Taxonomy" id="930991"/>
    <lineage>
        <taxon>Eukaryota</taxon>
        <taxon>Fungi</taxon>
        <taxon>Dikarya</taxon>
        <taxon>Basidiomycota</taxon>
        <taxon>Agaricomycotina</taxon>
        <taxon>Agaricomycetes</taxon>
        <taxon>Agaricomycetidae</taxon>
        <taxon>Boletales</taxon>
        <taxon>Paxilineae</taxon>
        <taxon>Paxillaceae</taxon>
        <taxon>Paxillus</taxon>
    </lineage>
</organism>
<reference evidence="2" key="2">
    <citation type="submission" date="2015-01" db="EMBL/GenBank/DDBJ databases">
        <title>Evolutionary Origins and Diversification of the Mycorrhizal Mutualists.</title>
        <authorList>
            <consortium name="DOE Joint Genome Institute"/>
            <consortium name="Mycorrhizal Genomics Consortium"/>
            <person name="Kohler A."/>
            <person name="Kuo A."/>
            <person name="Nagy L.G."/>
            <person name="Floudas D."/>
            <person name="Copeland A."/>
            <person name="Barry K.W."/>
            <person name="Cichocki N."/>
            <person name="Veneault-Fourrey C."/>
            <person name="LaButti K."/>
            <person name="Lindquist E.A."/>
            <person name="Lipzen A."/>
            <person name="Lundell T."/>
            <person name="Morin E."/>
            <person name="Murat C."/>
            <person name="Riley R."/>
            <person name="Ohm R."/>
            <person name="Sun H."/>
            <person name="Tunlid A."/>
            <person name="Henrissat B."/>
            <person name="Grigoriev I.V."/>
            <person name="Hibbett D.S."/>
            <person name="Martin F."/>
        </authorList>
    </citation>
    <scope>NUCLEOTIDE SEQUENCE [LARGE SCALE GENOMIC DNA]</scope>
    <source>
        <strain evidence="2">Ve08.2h10</strain>
    </source>
</reference>